<organism evidence="1">
    <name type="scientific">marine metagenome</name>
    <dbReference type="NCBI Taxonomy" id="408172"/>
    <lineage>
        <taxon>unclassified sequences</taxon>
        <taxon>metagenomes</taxon>
        <taxon>ecological metagenomes</taxon>
    </lineage>
</organism>
<feature type="non-terminal residue" evidence="1">
    <location>
        <position position="32"/>
    </location>
</feature>
<sequence length="32" mass="3626">MIYLHAPAKLTLSLQIKGIRDDGYHLVEAEMV</sequence>
<evidence type="ECO:0000313" key="1">
    <source>
        <dbReference type="EMBL" id="SVD01740.1"/>
    </source>
</evidence>
<accession>A0A382RW99</accession>
<dbReference type="EMBL" id="UINC01124530">
    <property type="protein sequence ID" value="SVD01740.1"/>
    <property type="molecule type" value="Genomic_DNA"/>
</dbReference>
<proteinExistence type="predicted"/>
<dbReference type="Gene3D" id="3.30.230.10">
    <property type="match status" value="1"/>
</dbReference>
<dbReference type="InterPro" id="IPR014721">
    <property type="entry name" value="Ribsml_uS5_D2-typ_fold_subgr"/>
</dbReference>
<evidence type="ECO:0008006" key="2">
    <source>
        <dbReference type="Google" id="ProtNLM"/>
    </source>
</evidence>
<gene>
    <name evidence="1" type="ORF">METZ01_LOCUS354594</name>
</gene>
<name>A0A382RW99_9ZZZZ</name>
<protein>
    <recommendedName>
        <fullName evidence="2">4-(Cytidine 5'-diphospho)-2-C-methyl-D-erythritol kinase</fullName>
    </recommendedName>
</protein>
<dbReference type="AlphaFoldDB" id="A0A382RW99"/>
<reference evidence="1" key="1">
    <citation type="submission" date="2018-05" db="EMBL/GenBank/DDBJ databases">
        <authorList>
            <person name="Lanie J.A."/>
            <person name="Ng W.-L."/>
            <person name="Kazmierczak K.M."/>
            <person name="Andrzejewski T.M."/>
            <person name="Davidsen T.M."/>
            <person name="Wayne K.J."/>
            <person name="Tettelin H."/>
            <person name="Glass J.I."/>
            <person name="Rusch D."/>
            <person name="Podicherti R."/>
            <person name="Tsui H.-C.T."/>
            <person name="Winkler M.E."/>
        </authorList>
    </citation>
    <scope>NUCLEOTIDE SEQUENCE</scope>
</reference>